<protein>
    <submittedName>
        <fullName evidence="1">Extracellular solute-binding protein family 1</fullName>
    </submittedName>
</protein>
<proteinExistence type="predicted"/>
<dbReference type="PATRIC" id="fig|158899.10.peg.1874"/>
<evidence type="ECO:0000313" key="2">
    <source>
        <dbReference type="Proteomes" id="UP000072421"/>
    </source>
</evidence>
<accession>A0A127PA74</accession>
<dbReference type="AlphaFoldDB" id="A0A127PA74"/>
<dbReference type="Proteomes" id="UP000072421">
    <property type="component" value="Chromosome"/>
</dbReference>
<evidence type="ECO:0000313" key="1">
    <source>
        <dbReference type="EMBL" id="AMO94565.1"/>
    </source>
</evidence>
<gene>
    <name evidence="1" type="ORF">CFter6_1870</name>
</gene>
<name>A0A127PA74_9BURK</name>
<organism evidence="1">
    <name type="scientific">Collimonas fungivorans</name>
    <dbReference type="NCBI Taxonomy" id="158899"/>
    <lineage>
        <taxon>Bacteria</taxon>
        <taxon>Pseudomonadati</taxon>
        <taxon>Pseudomonadota</taxon>
        <taxon>Betaproteobacteria</taxon>
        <taxon>Burkholderiales</taxon>
        <taxon>Oxalobacteraceae</taxon>
        <taxon>Collimonas</taxon>
    </lineage>
</organism>
<sequence>MCAGAAQADEIDVMNSGGFTAAYKTLQPKFEAAAGHVLITAWGPSMGKAPEAIPNRL</sequence>
<dbReference type="EMBL" id="CP013232">
    <property type="protein sequence ID" value="AMO94565.1"/>
    <property type="molecule type" value="Genomic_DNA"/>
</dbReference>
<reference evidence="1 2" key="1">
    <citation type="submission" date="2015-11" db="EMBL/GenBank/DDBJ databases">
        <title>Exploring the genomic traits of fungus-feeding bacterial genus Collimonas.</title>
        <authorList>
            <person name="Song C."/>
            <person name="Schmidt R."/>
            <person name="de Jager V."/>
            <person name="Krzyzanowska D."/>
            <person name="Jongedijk E."/>
            <person name="Cankar K."/>
            <person name="Beekwilder J."/>
            <person name="van Veen A."/>
            <person name="de Boer W."/>
            <person name="van Veen J.A."/>
            <person name="Garbeva P."/>
        </authorList>
    </citation>
    <scope>NUCLEOTIDE SEQUENCE [LARGE SCALE GENOMIC DNA]</scope>
    <source>
        <strain evidence="1 2">Ter6</strain>
    </source>
</reference>